<dbReference type="PANTHER" id="PTHR43877">
    <property type="entry name" value="AMINOALKYLPHOSPHONATE N-ACETYLTRANSFERASE-RELATED-RELATED"/>
    <property type="match status" value="1"/>
</dbReference>
<comment type="caution">
    <text evidence="4">The sequence shown here is derived from an EMBL/GenBank/DDBJ whole genome shotgun (WGS) entry which is preliminary data.</text>
</comment>
<dbReference type="CDD" id="cd04301">
    <property type="entry name" value="NAT_SF"/>
    <property type="match status" value="1"/>
</dbReference>
<reference evidence="4 5" key="1">
    <citation type="submission" date="2015-03" db="EMBL/GenBank/DDBJ databases">
        <title>Draft genome sequences of two protease-producing strains of Arsukibacterium isolated from two cold and alkaline environments.</title>
        <authorList>
            <person name="Lylloff J.E."/>
            <person name="Skov L.B."/>
            <person name="Jepsen M."/>
            <person name="Hallin P.F."/>
            <person name="Sorensen S.J."/>
            <person name="Stougaard P."/>
            <person name="Glaring M.A."/>
        </authorList>
    </citation>
    <scope>NUCLEOTIDE SEQUENCE [LARGE SCALE GENOMIC DNA]</scope>
    <source>
        <strain evidence="4 5">GCM72</strain>
    </source>
</reference>
<evidence type="ECO:0000313" key="5">
    <source>
        <dbReference type="Proteomes" id="UP000034228"/>
    </source>
</evidence>
<protein>
    <submittedName>
        <fullName evidence="4">GCN5 family acetyltransferase</fullName>
    </submittedName>
</protein>
<name>A0A0M2V194_9GAMM</name>
<dbReference type="GO" id="GO:0016747">
    <property type="term" value="F:acyltransferase activity, transferring groups other than amino-acyl groups"/>
    <property type="evidence" value="ECO:0007669"/>
    <property type="project" value="InterPro"/>
</dbReference>
<keyword evidence="5" id="KW-1185">Reference proteome</keyword>
<proteinExistence type="predicted"/>
<evidence type="ECO:0000313" key="4">
    <source>
        <dbReference type="EMBL" id="KKO44401.1"/>
    </source>
</evidence>
<dbReference type="Proteomes" id="UP000034228">
    <property type="component" value="Unassembled WGS sequence"/>
</dbReference>
<dbReference type="OrthoDB" id="6456007at2"/>
<sequence>MVGVHLRVREAKPEDALRLSELYNQLVNNTAVNVEPEQIQTLYEDARSKLFVCDYQGNVVGSGLVSLCSDVMFRKQPFAVVENVIVDVAARGLGAGTALFKAIEIFCVSTNCSKIMLLSSSQRLDSHAFFEKQGFKGAVKRGFVKYRSAFTSSG</sequence>
<dbReference type="PATRIC" id="fig|336831.14.peg.4"/>
<dbReference type="STRING" id="336831.WG68_15205"/>
<keyword evidence="1 4" id="KW-0808">Transferase</keyword>
<evidence type="ECO:0000256" key="2">
    <source>
        <dbReference type="ARBA" id="ARBA00023315"/>
    </source>
</evidence>
<accession>A0A0M2V194</accession>
<dbReference type="PANTHER" id="PTHR43877:SF2">
    <property type="entry name" value="AMINOALKYLPHOSPHONATE N-ACETYLTRANSFERASE-RELATED"/>
    <property type="match status" value="1"/>
</dbReference>
<dbReference type="SUPFAM" id="SSF55729">
    <property type="entry name" value="Acyl-CoA N-acyltransferases (Nat)"/>
    <property type="match status" value="1"/>
</dbReference>
<keyword evidence="2" id="KW-0012">Acyltransferase</keyword>
<dbReference type="InterPro" id="IPR050832">
    <property type="entry name" value="Bact_Acetyltransf"/>
</dbReference>
<dbReference type="Pfam" id="PF00583">
    <property type="entry name" value="Acetyltransf_1"/>
    <property type="match status" value="1"/>
</dbReference>
<organism evidence="4 5">
    <name type="scientific">Arsukibacterium ikkense</name>
    <dbReference type="NCBI Taxonomy" id="336831"/>
    <lineage>
        <taxon>Bacteria</taxon>
        <taxon>Pseudomonadati</taxon>
        <taxon>Pseudomonadota</taxon>
        <taxon>Gammaproteobacteria</taxon>
        <taxon>Chromatiales</taxon>
        <taxon>Chromatiaceae</taxon>
        <taxon>Arsukibacterium</taxon>
    </lineage>
</organism>
<dbReference type="Gene3D" id="3.40.630.30">
    <property type="match status" value="1"/>
</dbReference>
<gene>
    <name evidence="4" type="ORF">WG68_15205</name>
</gene>
<dbReference type="InterPro" id="IPR000182">
    <property type="entry name" value="GNAT_dom"/>
</dbReference>
<dbReference type="PROSITE" id="PS51186">
    <property type="entry name" value="GNAT"/>
    <property type="match status" value="1"/>
</dbReference>
<dbReference type="InterPro" id="IPR016181">
    <property type="entry name" value="Acyl_CoA_acyltransferase"/>
</dbReference>
<feature type="domain" description="N-acetyltransferase" evidence="3">
    <location>
        <begin position="6"/>
        <end position="154"/>
    </location>
</feature>
<dbReference type="EMBL" id="LAHO01000016">
    <property type="protein sequence ID" value="KKO44401.1"/>
    <property type="molecule type" value="Genomic_DNA"/>
</dbReference>
<evidence type="ECO:0000256" key="1">
    <source>
        <dbReference type="ARBA" id="ARBA00022679"/>
    </source>
</evidence>
<dbReference type="AlphaFoldDB" id="A0A0M2V194"/>
<evidence type="ECO:0000259" key="3">
    <source>
        <dbReference type="PROSITE" id="PS51186"/>
    </source>
</evidence>